<evidence type="ECO:0000313" key="2">
    <source>
        <dbReference type="EMBL" id="SFU57021.1"/>
    </source>
</evidence>
<accession>A0A1I7H8J1</accession>
<organism evidence="2 3">
    <name type="scientific">Nitrosospira multiformis</name>
    <dbReference type="NCBI Taxonomy" id="1231"/>
    <lineage>
        <taxon>Bacteria</taxon>
        <taxon>Pseudomonadati</taxon>
        <taxon>Pseudomonadota</taxon>
        <taxon>Betaproteobacteria</taxon>
        <taxon>Nitrosomonadales</taxon>
        <taxon>Nitrosomonadaceae</taxon>
        <taxon>Nitrosospira</taxon>
    </lineage>
</organism>
<evidence type="ECO:0000256" key="1">
    <source>
        <dbReference type="SAM" id="Phobius"/>
    </source>
</evidence>
<keyword evidence="1" id="KW-1133">Transmembrane helix</keyword>
<protein>
    <submittedName>
        <fullName evidence="2">Uncharacterized protein</fullName>
    </submittedName>
</protein>
<sequence>MAYYHVLLKLHDSPEKAKCVLSDLSEEELRKQFLAPYRSGKNFLFGSEIVEASRINSVSIVETDRNIASELKSIQDKSWKEIRDFNNAYNSIFYFGLGRGYEMEDIVEAGRDVTAIYISVPPGQQNSWSFTWHLLNHPWITSICTSLIVGALLFWLGWN</sequence>
<name>A0A1I7H8J1_9PROT</name>
<dbReference type="AlphaFoldDB" id="A0A1I7H8J1"/>
<reference evidence="3" key="1">
    <citation type="submission" date="2016-10" db="EMBL/GenBank/DDBJ databases">
        <authorList>
            <person name="Varghese N."/>
            <person name="Submissions S."/>
        </authorList>
    </citation>
    <scope>NUCLEOTIDE SEQUENCE [LARGE SCALE GENOMIC DNA]</scope>
    <source>
        <strain evidence="3">Nl14</strain>
    </source>
</reference>
<feature type="transmembrane region" description="Helical" evidence="1">
    <location>
        <begin position="139"/>
        <end position="158"/>
    </location>
</feature>
<evidence type="ECO:0000313" key="3">
    <source>
        <dbReference type="Proteomes" id="UP000182649"/>
    </source>
</evidence>
<dbReference type="EMBL" id="FPBZ01000007">
    <property type="protein sequence ID" value="SFU57021.1"/>
    <property type="molecule type" value="Genomic_DNA"/>
</dbReference>
<proteinExistence type="predicted"/>
<keyword evidence="1" id="KW-0472">Membrane</keyword>
<gene>
    <name evidence="2" type="ORF">SAMN05216417_107155</name>
</gene>
<dbReference type="Proteomes" id="UP000182649">
    <property type="component" value="Unassembled WGS sequence"/>
</dbReference>
<keyword evidence="1" id="KW-0812">Transmembrane</keyword>